<reference evidence="2" key="1">
    <citation type="journal article" date="2012" name="PLoS Genet.">
        <title>The genomes of the fungal plant pathogens Cladosporium fulvum and Dothistroma septosporum reveal adaptation to different hosts and lifestyles but also signatures of common ancestry.</title>
        <authorList>
            <person name="de Wit P.J.G.M."/>
            <person name="van der Burgt A."/>
            <person name="Oekmen B."/>
            <person name="Stergiopoulos I."/>
            <person name="Abd-Elsalam K.A."/>
            <person name="Aerts A.L."/>
            <person name="Bahkali A.H."/>
            <person name="Beenen H.G."/>
            <person name="Chettri P."/>
            <person name="Cox M.P."/>
            <person name="Datema E."/>
            <person name="de Vries R.P."/>
            <person name="Dhillon B."/>
            <person name="Ganley A.R."/>
            <person name="Griffiths S.A."/>
            <person name="Guo Y."/>
            <person name="Hamelin R.C."/>
            <person name="Henrissat B."/>
            <person name="Kabir M.S."/>
            <person name="Jashni M.K."/>
            <person name="Kema G."/>
            <person name="Klaubauf S."/>
            <person name="Lapidus A."/>
            <person name="Levasseur A."/>
            <person name="Lindquist E."/>
            <person name="Mehrabi R."/>
            <person name="Ohm R.A."/>
            <person name="Owen T.J."/>
            <person name="Salamov A."/>
            <person name="Schwelm A."/>
            <person name="Schijlen E."/>
            <person name="Sun H."/>
            <person name="van den Burg H.A."/>
            <person name="van Ham R.C.H.J."/>
            <person name="Zhang S."/>
            <person name="Goodwin S.B."/>
            <person name="Grigoriev I.V."/>
            <person name="Collemare J."/>
            <person name="Bradshaw R.E."/>
        </authorList>
    </citation>
    <scope>NUCLEOTIDE SEQUENCE [LARGE SCALE GENOMIC DNA]</scope>
    <source>
        <strain evidence="2">NZE10 / CBS 128990</strain>
    </source>
</reference>
<keyword evidence="2" id="KW-1185">Reference proteome</keyword>
<dbReference type="HOGENOM" id="CLU_3068654_0_0_1"/>
<protein>
    <submittedName>
        <fullName evidence="1">Uncharacterized protein</fullName>
    </submittedName>
</protein>
<dbReference type="EMBL" id="KB446542">
    <property type="protein sequence ID" value="EME41531.1"/>
    <property type="molecule type" value="Genomic_DNA"/>
</dbReference>
<organism evidence="1 2">
    <name type="scientific">Dothistroma septosporum (strain NZE10 / CBS 128990)</name>
    <name type="common">Red band needle blight fungus</name>
    <name type="synonym">Mycosphaerella pini</name>
    <dbReference type="NCBI Taxonomy" id="675120"/>
    <lineage>
        <taxon>Eukaryota</taxon>
        <taxon>Fungi</taxon>
        <taxon>Dikarya</taxon>
        <taxon>Ascomycota</taxon>
        <taxon>Pezizomycotina</taxon>
        <taxon>Dothideomycetes</taxon>
        <taxon>Dothideomycetidae</taxon>
        <taxon>Mycosphaerellales</taxon>
        <taxon>Mycosphaerellaceae</taxon>
        <taxon>Dothistroma</taxon>
    </lineage>
</organism>
<accession>N1PJM5</accession>
<proteinExistence type="predicted"/>
<name>N1PJM5_DOTSN</name>
<reference evidence="1 2" key="2">
    <citation type="journal article" date="2012" name="PLoS Pathog.">
        <title>Diverse lifestyles and strategies of plant pathogenesis encoded in the genomes of eighteen Dothideomycetes fungi.</title>
        <authorList>
            <person name="Ohm R.A."/>
            <person name="Feau N."/>
            <person name="Henrissat B."/>
            <person name="Schoch C.L."/>
            <person name="Horwitz B.A."/>
            <person name="Barry K.W."/>
            <person name="Condon B.J."/>
            <person name="Copeland A.C."/>
            <person name="Dhillon B."/>
            <person name="Glaser F."/>
            <person name="Hesse C.N."/>
            <person name="Kosti I."/>
            <person name="LaButti K."/>
            <person name="Lindquist E.A."/>
            <person name="Lucas S."/>
            <person name="Salamov A.A."/>
            <person name="Bradshaw R.E."/>
            <person name="Ciuffetti L."/>
            <person name="Hamelin R.C."/>
            <person name="Kema G.H.J."/>
            <person name="Lawrence C."/>
            <person name="Scott J.A."/>
            <person name="Spatafora J.W."/>
            <person name="Turgeon B.G."/>
            <person name="de Wit P.J.G.M."/>
            <person name="Zhong S."/>
            <person name="Goodwin S.B."/>
            <person name="Grigoriev I.V."/>
        </authorList>
    </citation>
    <scope>NUCLEOTIDE SEQUENCE [LARGE SCALE GENOMIC DNA]</scope>
    <source>
        <strain evidence="2">NZE10 / CBS 128990</strain>
    </source>
</reference>
<evidence type="ECO:0000313" key="1">
    <source>
        <dbReference type="EMBL" id="EME41531.1"/>
    </source>
</evidence>
<dbReference type="Proteomes" id="UP000016933">
    <property type="component" value="Unassembled WGS sequence"/>
</dbReference>
<sequence>MLEYREKGTLAPDASRIGISIHGASVPVRSAQRPVHYEGQCRLPRPCSVESVC</sequence>
<dbReference type="OrthoDB" id="381190at2759"/>
<evidence type="ECO:0000313" key="2">
    <source>
        <dbReference type="Proteomes" id="UP000016933"/>
    </source>
</evidence>
<gene>
    <name evidence="1" type="ORF">DOTSEDRAFT_46504</name>
</gene>
<dbReference type="AlphaFoldDB" id="N1PJM5"/>